<dbReference type="GO" id="GO:0017056">
    <property type="term" value="F:structural constituent of nuclear pore"/>
    <property type="evidence" value="ECO:0007669"/>
    <property type="project" value="InterPro"/>
</dbReference>
<proteinExistence type="predicted"/>
<dbReference type="GO" id="GO:0031080">
    <property type="term" value="C:nuclear pore outer ring"/>
    <property type="evidence" value="ECO:0007669"/>
    <property type="project" value="TreeGrafter"/>
</dbReference>
<evidence type="ECO:0000256" key="2">
    <source>
        <dbReference type="ARBA" id="ARBA00022448"/>
    </source>
</evidence>
<sequence>MGMSGHRQLSVHPAVALHPHLVYEDEATLGFVSLDLGSPSAARPGLVSPLPVSVSATESTLFYNKDITQLGFEEDSADDTAFVDDLRDTVSQDEDALFALLSAFSAFTAKKIVEASEVVKPLLSKSDAELTALVYSSLKRIIDCQVSSPEVELERKKVACSRAILFLRHMHLYERVAPTKILISNQRNSRTGASILDEMVERVSVAIKLRHWETVREDRAEILEQIAKRLAHKTSSHYGYDGLLYSKLPAACADTLRELMKRAVDLSAKRLLVHLCADVMLNYANAIEETRRLAVFHLSECNEPIDGHEIIFALYNIGECDQAVELAERFRDFKVLVKVCLDLDHEERRARLDAYKARFAEYDFDMYLCRYLREKNLYELLLDEKGERVDHYLASCEGIRWRREIQNLQFEKASHSLLSVADREKTDVVRQQGLYAFAKLAAACADATPKEVMDEANKKLVLIKHQLLIPESLVKSVYPDNPKTPLSAFEIIELNMVDPDVAEGHKRALDLVARLLQDGDSAELRDQVKKIWVSVVNLSDWKQVTTIYEVASTPFGDLLRAIAEDADPTESLLLVLPPCDALLRQCKKALSVNDSLPKWIRDAVERAQAVLKASLDKKEAAKERRKNAIYSVPHTSDIFRSRPAVEEDGGGDCVMSH</sequence>
<comment type="subcellular location">
    <subcellularLocation>
        <location evidence="1">Nucleus</location>
    </subcellularLocation>
</comment>
<evidence type="ECO:0000313" key="6">
    <source>
        <dbReference type="WBParaSite" id="HPBE_0001763301-mRNA-1"/>
    </source>
</evidence>
<organism evidence="4">
    <name type="scientific">Heligmosomoides polygyrus</name>
    <name type="common">Parasitic roundworm</name>
    <dbReference type="NCBI Taxonomy" id="6339"/>
    <lineage>
        <taxon>Eukaryota</taxon>
        <taxon>Metazoa</taxon>
        <taxon>Ecdysozoa</taxon>
        <taxon>Nematoda</taxon>
        <taxon>Chromadorea</taxon>
        <taxon>Rhabditida</taxon>
        <taxon>Rhabditina</taxon>
        <taxon>Rhabditomorpha</taxon>
        <taxon>Strongyloidea</taxon>
        <taxon>Heligmosomidae</taxon>
        <taxon>Heligmosomoides</taxon>
    </lineage>
</organism>
<name>A0A3P8EKE1_HELPZ</name>
<dbReference type="InterPro" id="IPR037624">
    <property type="entry name" value="Nup133-like"/>
</dbReference>
<dbReference type="EMBL" id="UZAH01030143">
    <property type="protein sequence ID" value="VDP09463.1"/>
    <property type="molecule type" value="Genomic_DNA"/>
</dbReference>
<protein>
    <submittedName>
        <fullName evidence="6">Nucleoporin_C domain-containing protein</fullName>
    </submittedName>
</protein>
<keyword evidence="3" id="KW-0539">Nucleus</keyword>
<dbReference type="GO" id="GO:0000972">
    <property type="term" value="P:transcription-dependent tethering of RNA polymerase II gene DNA at nuclear periphery"/>
    <property type="evidence" value="ECO:0007669"/>
    <property type="project" value="TreeGrafter"/>
</dbReference>
<dbReference type="PANTHER" id="PTHR13405:SF11">
    <property type="entry name" value="NUCLEAR PORE COMPLEX PROTEIN NUP133"/>
    <property type="match status" value="1"/>
</dbReference>
<gene>
    <name evidence="4" type="ORF">HPBE_LOCUS17632</name>
</gene>
<evidence type="ECO:0000256" key="1">
    <source>
        <dbReference type="ARBA" id="ARBA00004123"/>
    </source>
</evidence>
<dbReference type="OrthoDB" id="103454at2759"/>
<dbReference type="GO" id="GO:0016973">
    <property type="term" value="P:poly(A)+ mRNA export from nucleus"/>
    <property type="evidence" value="ECO:0007669"/>
    <property type="project" value="TreeGrafter"/>
</dbReference>
<dbReference type="PANTHER" id="PTHR13405">
    <property type="entry name" value="NUCLEAR PORE COMPLEX PROTEIN NUP133"/>
    <property type="match status" value="1"/>
</dbReference>
<dbReference type="Proteomes" id="UP000050761">
    <property type="component" value="Unassembled WGS sequence"/>
</dbReference>
<dbReference type="AlphaFoldDB" id="A0A3P8EKE1"/>
<evidence type="ECO:0000313" key="4">
    <source>
        <dbReference type="EMBL" id="VDP09463.1"/>
    </source>
</evidence>
<reference evidence="4 5" key="1">
    <citation type="submission" date="2018-11" db="EMBL/GenBank/DDBJ databases">
        <authorList>
            <consortium name="Pathogen Informatics"/>
        </authorList>
    </citation>
    <scope>NUCLEOTIDE SEQUENCE [LARGE SCALE GENOMIC DNA]</scope>
</reference>
<dbReference type="WBParaSite" id="HPBE_0001763301-mRNA-1">
    <property type="protein sequence ID" value="HPBE_0001763301-mRNA-1"/>
    <property type="gene ID" value="HPBE_0001763301"/>
</dbReference>
<evidence type="ECO:0000256" key="3">
    <source>
        <dbReference type="ARBA" id="ARBA00023242"/>
    </source>
</evidence>
<dbReference type="GO" id="GO:0006606">
    <property type="term" value="P:protein import into nucleus"/>
    <property type="evidence" value="ECO:0007669"/>
    <property type="project" value="TreeGrafter"/>
</dbReference>
<evidence type="ECO:0000313" key="5">
    <source>
        <dbReference type="Proteomes" id="UP000050761"/>
    </source>
</evidence>
<dbReference type="Gene3D" id="1.20.58.1380">
    <property type="match status" value="1"/>
</dbReference>
<accession>A0A3P8EKE1</accession>
<reference evidence="6" key="2">
    <citation type="submission" date="2019-09" db="UniProtKB">
        <authorList>
            <consortium name="WormBaseParasite"/>
        </authorList>
    </citation>
    <scope>IDENTIFICATION</scope>
</reference>
<keyword evidence="5" id="KW-1185">Reference proteome</keyword>
<keyword evidence="2" id="KW-0813">Transport</keyword>